<comment type="caution">
    <text evidence="9">The sequence shown here is derived from an EMBL/GenBank/DDBJ whole genome shotgun (WGS) entry which is preliminary data.</text>
</comment>
<evidence type="ECO:0000256" key="6">
    <source>
        <dbReference type="ARBA" id="ARBA00023034"/>
    </source>
</evidence>
<comment type="subcellular location">
    <subcellularLocation>
        <location evidence="1">Golgi apparatus</location>
        <location evidence="1">trans-Golgi network</location>
    </subcellularLocation>
</comment>
<evidence type="ECO:0000259" key="7">
    <source>
        <dbReference type="Pfam" id="PF04129"/>
    </source>
</evidence>
<dbReference type="GO" id="GO:0042147">
    <property type="term" value="P:retrograde transport, endosome to Golgi"/>
    <property type="evidence" value="ECO:0007669"/>
    <property type="project" value="TreeGrafter"/>
</dbReference>
<gene>
    <name evidence="9" type="primary">VPS52-L</name>
    <name evidence="9" type="ORF">Hamer_G019780</name>
</gene>
<dbReference type="GO" id="GO:0019905">
    <property type="term" value="F:syntaxin binding"/>
    <property type="evidence" value="ECO:0007669"/>
    <property type="project" value="TreeGrafter"/>
</dbReference>
<dbReference type="InterPro" id="IPR007258">
    <property type="entry name" value="Vps52"/>
</dbReference>
<evidence type="ECO:0000256" key="4">
    <source>
        <dbReference type="ARBA" id="ARBA00022448"/>
    </source>
</evidence>
<dbReference type="AlphaFoldDB" id="A0A8J5JLX7"/>
<evidence type="ECO:0000256" key="3">
    <source>
        <dbReference type="ARBA" id="ARBA00017083"/>
    </source>
</evidence>
<dbReference type="Pfam" id="PF20655">
    <property type="entry name" value="Vps52_C"/>
    <property type="match status" value="1"/>
</dbReference>
<organism evidence="9 10">
    <name type="scientific">Homarus americanus</name>
    <name type="common">American lobster</name>
    <dbReference type="NCBI Taxonomy" id="6706"/>
    <lineage>
        <taxon>Eukaryota</taxon>
        <taxon>Metazoa</taxon>
        <taxon>Ecdysozoa</taxon>
        <taxon>Arthropoda</taxon>
        <taxon>Crustacea</taxon>
        <taxon>Multicrustacea</taxon>
        <taxon>Malacostraca</taxon>
        <taxon>Eumalacostraca</taxon>
        <taxon>Eucarida</taxon>
        <taxon>Decapoda</taxon>
        <taxon>Pleocyemata</taxon>
        <taxon>Astacidea</taxon>
        <taxon>Nephropoidea</taxon>
        <taxon>Nephropidae</taxon>
        <taxon>Homarus</taxon>
    </lineage>
</organism>
<dbReference type="InterPro" id="IPR048319">
    <property type="entry name" value="Vps52_CC"/>
</dbReference>
<sequence length="662" mass="76594">MSGLGGSEDVDSSIKAQLEDDVIREALTSGTDLRQYSQSVEKELRQLENLSIQDYINKAQNIATLHHQITECDSILENMQGMLEGFLTHLSTISKEIQSLQEQSATINVQLTNRKQVHSEMSGHILSTPVTDELFMQQLKALNEKSKFIKEQNFRDAHSCQDVQDIVDKLTVKAVSKIRDYLLQKVYQFRKPLSNYQIPQNAMIKHKFFFEFLLLHARTIAAEIHDEYVETMSKVYNSYFQSYTKQLWKLQYEEGVTRDDLMGVEDSRANSFFTKSLKSRGTVFTLGTRDSVLSPAGLIQDIIVPHTAGKSETKYAFEVLFRSQQYALMDNGCREYIFLTEFFMVRDSDALKLFMTVMGKTLQHVQKEVCGVVMGCYDSIALYLCAHLIHQYRLLCHKRAVPALDNHWEQLLHMIWPRFEYVVKTNIQSIQECDPSKMAALDMRPHYITRRYAEFSGAVMVLHEKFPLEGVDTLMLQLQDEVEKVILKMAAVFHNRKDQLIFLINNYDMMLTVLSEKTREDSRECERLKELLGQRTGEYIEEVLAPHFGGMLTFVREIDHLIANNNTEALKDYEKKVVPLVRSFSTTWKKSVERLNNEVMQCFTNFRTGTVVLQRALETLITAHHTFNRILAHQAFQNLNIKGDIVNSHHLIVEAKKYKPTF</sequence>
<dbReference type="GO" id="GO:0032456">
    <property type="term" value="P:endocytic recycling"/>
    <property type="evidence" value="ECO:0007669"/>
    <property type="project" value="TreeGrafter"/>
</dbReference>
<reference evidence="9" key="1">
    <citation type="journal article" date="2021" name="Sci. Adv.">
        <title>The American lobster genome reveals insights on longevity, neural, and immune adaptations.</title>
        <authorList>
            <person name="Polinski J.M."/>
            <person name="Zimin A.V."/>
            <person name="Clark K.F."/>
            <person name="Kohn A.B."/>
            <person name="Sadowski N."/>
            <person name="Timp W."/>
            <person name="Ptitsyn A."/>
            <person name="Khanna P."/>
            <person name="Romanova D.Y."/>
            <person name="Williams P."/>
            <person name="Greenwood S.J."/>
            <person name="Moroz L.L."/>
            <person name="Walt D.R."/>
            <person name="Bodnar A.G."/>
        </authorList>
    </citation>
    <scope>NUCLEOTIDE SEQUENCE</scope>
    <source>
        <strain evidence="9">GMGI-L3</strain>
    </source>
</reference>
<dbReference type="GO" id="GO:0006896">
    <property type="term" value="P:Golgi to vacuole transport"/>
    <property type="evidence" value="ECO:0007669"/>
    <property type="project" value="TreeGrafter"/>
</dbReference>
<protein>
    <recommendedName>
        <fullName evidence="3">Vacuolar protein sorting-associated protein 52 homolog</fullName>
    </recommendedName>
</protein>
<dbReference type="GO" id="GO:0007041">
    <property type="term" value="P:lysosomal transport"/>
    <property type="evidence" value="ECO:0007669"/>
    <property type="project" value="TreeGrafter"/>
</dbReference>
<name>A0A8J5JLX7_HOMAM</name>
<dbReference type="InterPro" id="IPR048361">
    <property type="entry name" value="Vps52_C"/>
</dbReference>
<evidence type="ECO:0000313" key="9">
    <source>
        <dbReference type="EMBL" id="KAG7157915.1"/>
    </source>
</evidence>
<keyword evidence="4" id="KW-0813">Transport</keyword>
<dbReference type="Proteomes" id="UP000747542">
    <property type="component" value="Unassembled WGS sequence"/>
</dbReference>
<evidence type="ECO:0000256" key="5">
    <source>
        <dbReference type="ARBA" id="ARBA00022927"/>
    </source>
</evidence>
<comment type="similarity">
    <text evidence="2">Belongs to the VPS52 family.</text>
</comment>
<feature type="domain" description="Vps52 coiled-coil" evidence="7">
    <location>
        <begin position="54"/>
        <end position="213"/>
    </location>
</feature>
<dbReference type="GO" id="GO:0005829">
    <property type="term" value="C:cytosol"/>
    <property type="evidence" value="ECO:0007669"/>
    <property type="project" value="GOC"/>
</dbReference>
<proteinExistence type="inferred from homology"/>
<evidence type="ECO:0000256" key="2">
    <source>
        <dbReference type="ARBA" id="ARBA00008180"/>
    </source>
</evidence>
<dbReference type="PANTHER" id="PTHR14190:SF7">
    <property type="entry name" value="VACUOLAR PROTEIN SORTING-ASSOCIATED PROTEIN 52 HOMOLOG"/>
    <property type="match status" value="1"/>
</dbReference>
<dbReference type="EMBL" id="JAHLQT010036095">
    <property type="protein sequence ID" value="KAG7157915.1"/>
    <property type="molecule type" value="Genomic_DNA"/>
</dbReference>
<dbReference type="PANTHER" id="PTHR14190">
    <property type="entry name" value="SUPPRESSOR OF ACTIN MUTATIONS 2/VACUOLAR PROTEIN SORTING 52"/>
    <property type="match status" value="1"/>
</dbReference>
<dbReference type="GO" id="GO:0000938">
    <property type="term" value="C:GARP complex"/>
    <property type="evidence" value="ECO:0007669"/>
    <property type="project" value="TreeGrafter"/>
</dbReference>
<feature type="domain" description="Vps52 C-terminal" evidence="8">
    <location>
        <begin position="230"/>
        <end position="539"/>
    </location>
</feature>
<dbReference type="GO" id="GO:0015031">
    <property type="term" value="P:protein transport"/>
    <property type="evidence" value="ECO:0007669"/>
    <property type="project" value="UniProtKB-KW"/>
</dbReference>
<evidence type="ECO:0000256" key="1">
    <source>
        <dbReference type="ARBA" id="ARBA00004601"/>
    </source>
</evidence>
<dbReference type="Pfam" id="PF04129">
    <property type="entry name" value="Vps52_CC"/>
    <property type="match status" value="1"/>
</dbReference>
<evidence type="ECO:0000313" key="10">
    <source>
        <dbReference type="Proteomes" id="UP000747542"/>
    </source>
</evidence>
<accession>A0A8J5JLX7</accession>
<evidence type="ECO:0000259" key="8">
    <source>
        <dbReference type="Pfam" id="PF20655"/>
    </source>
</evidence>
<keyword evidence="6" id="KW-0333">Golgi apparatus</keyword>
<keyword evidence="5" id="KW-0653">Protein transport</keyword>
<keyword evidence="10" id="KW-1185">Reference proteome</keyword>